<protein>
    <submittedName>
        <fullName evidence="1">Uncharacterized protein</fullName>
    </submittedName>
</protein>
<name>A0A2P2MEX6_RHIMU</name>
<dbReference type="AlphaFoldDB" id="A0A2P2MEX6"/>
<sequence length="26" mass="3041">MRLSLQYSHLKCKPIMIELISAHQIS</sequence>
<accession>A0A2P2MEX6</accession>
<proteinExistence type="predicted"/>
<organism evidence="1">
    <name type="scientific">Rhizophora mucronata</name>
    <name type="common">Asiatic mangrove</name>
    <dbReference type="NCBI Taxonomy" id="61149"/>
    <lineage>
        <taxon>Eukaryota</taxon>
        <taxon>Viridiplantae</taxon>
        <taxon>Streptophyta</taxon>
        <taxon>Embryophyta</taxon>
        <taxon>Tracheophyta</taxon>
        <taxon>Spermatophyta</taxon>
        <taxon>Magnoliopsida</taxon>
        <taxon>eudicotyledons</taxon>
        <taxon>Gunneridae</taxon>
        <taxon>Pentapetalae</taxon>
        <taxon>rosids</taxon>
        <taxon>fabids</taxon>
        <taxon>Malpighiales</taxon>
        <taxon>Rhizophoraceae</taxon>
        <taxon>Rhizophora</taxon>
    </lineage>
</organism>
<evidence type="ECO:0000313" key="1">
    <source>
        <dbReference type="EMBL" id="MBX28808.1"/>
    </source>
</evidence>
<dbReference type="EMBL" id="GGEC01048324">
    <property type="protein sequence ID" value="MBX28808.1"/>
    <property type="molecule type" value="Transcribed_RNA"/>
</dbReference>
<reference evidence="1" key="1">
    <citation type="submission" date="2018-02" db="EMBL/GenBank/DDBJ databases">
        <title>Rhizophora mucronata_Transcriptome.</title>
        <authorList>
            <person name="Meera S.P."/>
            <person name="Sreeshan A."/>
            <person name="Augustine A."/>
        </authorList>
    </citation>
    <scope>NUCLEOTIDE SEQUENCE</scope>
    <source>
        <tissue evidence="1">Leaf</tissue>
    </source>
</reference>